<dbReference type="SUPFAM" id="SSF52540">
    <property type="entry name" value="P-loop containing nucleoside triphosphate hydrolases"/>
    <property type="match status" value="1"/>
</dbReference>
<dbReference type="EMBL" id="JAVRER010000048">
    <property type="protein sequence ID" value="MDT0418563.1"/>
    <property type="molecule type" value="Genomic_DNA"/>
</dbReference>
<dbReference type="SUPFAM" id="SSF48452">
    <property type="entry name" value="TPR-like"/>
    <property type="match status" value="2"/>
</dbReference>
<evidence type="ECO:0000313" key="4">
    <source>
        <dbReference type="Proteomes" id="UP001183607"/>
    </source>
</evidence>
<dbReference type="Gene3D" id="3.40.50.300">
    <property type="entry name" value="P-loop containing nucleotide triphosphate hydrolases"/>
    <property type="match status" value="1"/>
</dbReference>
<feature type="domain" description="AAA+ ATPase" evidence="2">
    <location>
        <begin position="64"/>
        <end position="206"/>
    </location>
</feature>
<gene>
    <name evidence="3" type="ORF">RM574_24065</name>
</gene>
<dbReference type="Gene3D" id="1.25.40.10">
    <property type="entry name" value="Tetratricopeptide repeat domain"/>
    <property type="match status" value="2"/>
</dbReference>
<dbReference type="SMART" id="SM00382">
    <property type="entry name" value="AAA"/>
    <property type="match status" value="1"/>
</dbReference>
<dbReference type="InterPro" id="IPR049945">
    <property type="entry name" value="AAA_22"/>
</dbReference>
<comment type="caution">
    <text evidence="3">The sequence shown here is derived from an EMBL/GenBank/DDBJ whole genome shotgun (WGS) entry which is preliminary data.</text>
</comment>
<accession>A0ABD5EB17</accession>
<dbReference type="InterPro" id="IPR003593">
    <property type="entry name" value="AAA+_ATPase"/>
</dbReference>
<evidence type="ECO:0000259" key="2">
    <source>
        <dbReference type="SMART" id="SM00382"/>
    </source>
</evidence>
<sequence length="706" mass="74587">MTDQVVDTGGASGAGVTGVAPARTGRGRVTGEDTLLGRERELAALHEDIGRTGLDTLAGQTPPRARVLLVAGRPGSGRTALAETFAAALTERYPDGLLRVRLTDPAGAPVPAGDAARSLLADLGEQTPAGAADDVLTEQLRTALAARRVLLLLDDAHDAEQVDELLPDNPACLLLAVATGPLTGLSDVRPCTLGGLERQAAVRLVERYAGPGRAAADPRAAERLAEECRGQPAALVLAAGWLATRPESSFADLLARLEAHRAAVPRALPEPAASEEDAAPPPAKTATDLPVDRLLRFSHDQLPAADQRLLRLLHLAPEGLADAHTASALAGCSVRHAAERLEHFVRHGLLRPLPGPRPAYEVPGCLVPGLRALAAESDRPAELQLARARMLERTVRLLHSCRAANEPPGSPARQRLAGLPSTLRFPGPKAAAEWLAERLPALLAAARLAVAEGAFDTLARRYVAALVRALVAHRGTEAAAPELYGLHRLVLDVARRGGLHREQAAALLNLADLDARTGRTGEALARYRAALDAARTGRDPYAAGRAMESLAGAHQELGDWARAADWYGRALAHRLVRAEDAEAARLYGKLAAVHAYAGHYGDARRNWGSAIAAHKRRGDVAGQARALAELARVQEYAGRPEEALRTCREAVTLAERAEDERLRAALHVRLADTLDRLGDPASARHHRGLAARLLGPGEAAALRTGA</sequence>
<dbReference type="InterPro" id="IPR019734">
    <property type="entry name" value="TPR_rpt"/>
</dbReference>
<dbReference type="PANTHER" id="PTHR10098:SF108">
    <property type="entry name" value="TETRATRICOPEPTIDE REPEAT PROTEIN 28"/>
    <property type="match status" value="1"/>
</dbReference>
<organism evidence="3 4">
    <name type="scientific">Streptomyces evansiae</name>
    <dbReference type="NCBI Taxonomy" id="3075535"/>
    <lineage>
        <taxon>Bacteria</taxon>
        <taxon>Bacillati</taxon>
        <taxon>Actinomycetota</taxon>
        <taxon>Actinomycetes</taxon>
        <taxon>Kitasatosporales</taxon>
        <taxon>Streptomycetaceae</taxon>
        <taxon>Streptomyces</taxon>
    </lineage>
</organism>
<dbReference type="Pfam" id="PF13401">
    <property type="entry name" value="AAA_22"/>
    <property type="match status" value="1"/>
</dbReference>
<protein>
    <submittedName>
        <fullName evidence="3">Tetratricopeptide repeat protein</fullName>
    </submittedName>
</protein>
<feature type="region of interest" description="Disordered" evidence="1">
    <location>
        <begin position="1"/>
        <end position="29"/>
    </location>
</feature>
<dbReference type="PANTHER" id="PTHR10098">
    <property type="entry name" value="RAPSYN-RELATED"/>
    <property type="match status" value="1"/>
</dbReference>
<proteinExistence type="predicted"/>
<evidence type="ECO:0000256" key="1">
    <source>
        <dbReference type="SAM" id="MobiDB-lite"/>
    </source>
</evidence>
<dbReference type="InterPro" id="IPR011990">
    <property type="entry name" value="TPR-like_helical_dom_sf"/>
</dbReference>
<evidence type="ECO:0000313" key="3">
    <source>
        <dbReference type="EMBL" id="MDT0418563.1"/>
    </source>
</evidence>
<dbReference type="AlphaFoldDB" id="A0ABD5EB17"/>
<name>A0ABD5EB17_9ACTN</name>
<dbReference type="PRINTS" id="PR00364">
    <property type="entry name" value="DISEASERSIST"/>
</dbReference>
<dbReference type="RefSeq" id="WP_311677509.1">
    <property type="nucleotide sequence ID" value="NZ_JAVRER010000048.1"/>
</dbReference>
<dbReference type="SMART" id="SM00028">
    <property type="entry name" value="TPR"/>
    <property type="match status" value="4"/>
</dbReference>
<dbReference type="Proteomes" id="UP001183607">
    <property type="component" value="Unassembled WGS sequence"/>
</dbReference>
<reference evidence="4" key="1">
    <citation type="submission" date="2023-07" db="EMBL/GenBank/DDBJ databases">
        <title>30 novel species of actinomycetes from the DSMZ collection.</title>
        <authorList>
            <person name="Nouioui I."/>
        </authorList>
    </citation>
    <scope>NUCLEOTIDE SEQUENCE [LARGE SCALE GENOMIC DNA]</scope>
    <source>
        <strain evidence="4">DSM 41982</strain>
    </source>
</reference>
<dbReference type="InterPro" id="IPR027417">
    <property type="entry name" value="P-loop_NTPase"/>
</dbReference>